<reference evidence="2 3" key="1">
    <citation type="submission" date="2024-09" db="EMBL/GenBank/DDBJ databases">
        <authorList>
            <person name="Sun Q."/>
            <person name="Mori K."/>
        </authorList>
    </citation>
    <scope>NUCLEOTIDE SEQUENCE [LARGE SCALE GENOMIC DNA]</scope>
    <source>
        <strain evidence="2 3">TBRC 4576</strain>
    </source>
</reference>
<comment type="caution">
    <text evidence="2">The sequence shown here is derived from an EMBL/GenBank/DDBJ whole genome shotgun (WGS) entry which is preliminary data.</text>
</comment>
<keyword evidence="1" id="KW-0812">Transmembrane</keyword>
<feature type="transmembrane region" description="Helical" evidence="1">
    <location>
        <begin position="48"/>
        <end position="67"/>
    </location>
</feature>
<feature type="transmembrane region" description="Helical" evidence="1">
    <location>
        <begin position="118"/>
        <end position="138"/>
    </location>
</feature>
<gene>
    <name evidence="2" type="ORF">ACFFLI_11315</name>
</gene>
<evidence type="ECO:0000313" key="3">
    <source>
        <dbReference type="Proteomes" id="UP001589691"/>
    </source>
</evidence>
<keyword evidence="1" id="KW-1133">Transmembrane helix</keyword>
<sequence>MRKGTYFLVGLLILQPLLVYFNQQHLVPALPVHYGLGPDIFLADPHRSPGIAVGESLVIPVLLLVTWNVKNRMLLTPPFGWILLPRTIVFVWLFGTNWLILASLFFNLSWLIWLWRLWTLFFGGQFLCYFASLLWYGWHTFR</sequence>
<feature type="transmembrane region" description="Helical" evidence="1">
    <location>
        <begin position="88"/>
        <end position="112"/>
    </location>
</feature>
<organism evidence="2 3">
    <name type="scientific">Lactiplantibacillus modestisalitolerans</name>
    <dbReference type="NCBI Taxonomy" id="1457219"/>
    <lineage>
        <taxon>Bacteria</taxon>
        <taxon>Bacillati</taxon>
        <taxon>Bacillota</taxon>
        <taxon>Bacilli</taxon>
        <taxon>Lactobacillales</taxon>
        <taxon>Lactobacillaceae</taxon>
        <taxon>Lactiplantibacillus</taxon>
    </lineage>
</organism>
<protein>
    <recommendedName>
        <fullName evidence="4">Integral membrane protein</fullName>
    </recommendedName>
</protein>
<evidence type="ECO:0000313" key="2">
    <source>
        <dbReference type="EMBL" id="MFB9770452.1"/>
    </source>
</evidence>
<keyword evidence="1" id="KW-0472">Membrane</keyword>
<evidence type="ECO:0008006" key="4">
    <source>
        <dbReference type="Google" id="ProtNLM"/>
    </source>
</evidence>
<accession>A0ABV5WWB6</accession>
<proteinExistence type="predicted"/>
<dbReference type="EMBL" id="JBHLZY010000026">
    <property type="protein sequence ID" value="MFB9770452.1"/>
    <property type="molecule type" value="Genomic_DNA"/>
</dbReference>
<dbReference type="RefSeq" id="WP_137641924.1">
    <property type="nucleotide sequence ID" value="NZ_BJEA01000003.1"/>
</dbReference>
<evidence type="ECO:0000256" key="1">
    <source>
        <dbReference type="SAM" id="Phobius"/>
    </source>
</evidence>
<dbReference type="Proteomes" id="UP001589691">
    <property type="component" value="Unassembled WGS sequence"/>
</dbReference>
<name>A0ABV5WWB6_9LACO</name>
<keyword evidence="3" id="KW-1185">Reference proteome</keyword>